<sequence>MHFAQIHIIGHWQQYNYRLKQVLSSRFRRPTIIDMSGSSGPLTPFTFPTMPSKMASGMHNAFTSPHRQSVLRLTTAFSPQRPVLDLYEQTALTSQLTLLD</sequence>
<dbReference type="Proteomes" id="UP000735302">
    <property type="component" value="Unassembled WGS sequence"/>
</dbReference>
<reference evidence="1 2" key="1">
    <citation type="journal article" date="2021" name="Elife">
        <title>Chloroplast acquisition without the gene transfer in kleptoplastic sea slugs, Plakobranchus ocellatus.</title>
        <authorList>
            <person name="Maeda T."/>
            <person name="Takahashi S."/>
            <person name="Yoshida T."/>
            <person name="Shimamura S."/>
            <person name="Takaki Y."/>
            <person name="Nagai Y."/>
            <person name="Toyoda A."/>
            <person name="Suzuki Y."/>
            <person name="Arimoto A."/>
            <person name="Ishii H."/>
            <person name="Satoh N."/>
            <person name="Nishiyama T."/>
            <person name="Hasebe M."/>
            <person name="Maruyama T."/>
            <person name="Minagawa J."/>
            <person name="Obokata J."/>
            <person name="Shigenobu S."/>
        </authorList>
    </citation>
    <scope>NUCLEOTIDE SEQUENCE [LARGE SCALE GENOMIC DNA]</scope>
</reference>
<dbReference type="EMBL" id="BLXT01005065">
    <property type="protein sequence ID" value="GFO19482.1"/>
    <property type="molecule type" value="Genomic_DNA"/>
</dbReference>
<name>A0AAV4BJB0_9GAST</name>
<evidence type="ECO:0000313" key="2">
    <source>
        <dbReference type="Proteomes" id="UP000735302"/>
    </source>
</evidence>
<protein>
    <submittedName>
        <fullName evidence="1">Uncharacterized protein</fullName>
    </submittedName>
</protein>
<organism evidence="1 2">
    <name type="scientific">Plakobranchus ocellatus</name>
    <dbReference type="NCBI Taxonomy" id="259542"/>
    <lineage>
        <taxon>Eukaryota</taxon>
        <taxon>Metazoa</taxon>
        <taxon>Spiralia</taxon>
        <taxon>Lophotrochozoa</taxon>
        <taxon>Mollusca</taxon>
        <taxon>Gastropoda</taxon>
        <taxon>Heterobranchia</taxon>
        <taxon>Euthyneura</taxon>
        <taxon>Panpulmonata</taxon>
        <taxon>Sacoglossa</taxon>
        <taxon>Placobranchoidea</taxon>
        <taxon>Plakobranchidae</taxon>
        <taxon>Plakobranchus</taxon>
    </lineage>
</organism>
<keyword evidence="2" id="KW-1185">Reference proteome</keyword>
<dbReference type="AlphaFoldDB" id="A0AAV4BJB0"/>
<accession>A0AAV4BJB0</accession>
<gene>
    <name evidence="1" type="ORF">PoB_004598700</name>
</gene>
<evidence type="ECO:0000313" key="1">
    <source>
        <dbReference type="EMBL" id="GFO19482.1"/>
    </source>
</evidence>
<proteinExistence type="predicted"/>
<comment type="caution">
    <text evidence="1">The sequence shown here is derived from an EMBL/GenBank/DDBJ whole genome shotgun (WGS) entry which is preliminary data.</text>
</comment>